<gene>
    <name evidence="2" type="ORF">O6P43_032420</name>
</gene>
<proteinExistence type="predicted"/>
<dbReference type="EMBL" id="JARAOO010000014">
    <property type="protein sequence ID" value="KAJ7942796.1"/>
    <property type="molecule type" value="Genomic_DNA"/>
</dbReference>
<name>A0AAD7KPE6_QUISA</name>
<comment type="caution">
    <text evidence="2">The sequence shown here is derived from an EMBL/GenBank/DDBJ whole genome shotgun (WGS) entry which is preliminary data.</text>
</comment>
<organism evidence="2 3">
    <name type="scientific">Quillaja saponaria</name>
    <name type="common">Soap bark tree</name>
    <dbReference type="NCBI Taxonomy" id="32244"/>
    <lineage>
        <taxon>Eukaryota</taxon>
        <taxon>Viridiplantae</taxon>
        <taxon>Streptophyta</taxon>
        <taxon>Embryophyta</taxon>
        <taxon>Tracheophyta</taxon>
        <taxon>Spermatophyta</taxon>
        <taxon>Magnoliopsida</taxon>
        <taxon>eudicotyledons</taxon>
        <taxon>Gunneridae</taxon>
        <taxon>Pentapetalae</taxon>
        <taxon>rosids</taxon>
        <taxon>fabids</taxon>
        <taxon>Fabales</taxon>
        <taxon>Quillajaceae</taxon>
        <taxon>Quillaja</taxon>
    </lineage>
</organism>
<dbReference type="KEGG" id="qsa:O6P43_032420"/>
<accession>A0AAD7KPE6</accession>
<reference evidence="2" key="1">
    <citation type="journal article" date="2023" name="Science">
        <title>Elucidation of the pathway for biosynthesis of saponin adjuvants from the soapbark tree.</title>
        <authorList>
            <person name="Reed J."/>
            <person name="Orme A."/>
            <person name="El-Demerdash A."/>
            <person name="Owen C."/>
            <person name="Martin L.B.B."/>
            <person name="Misra R.C."/>
            <person name="Kikuchi S."/>
            <person name="Rejzek M."/>
            <person name="Martin A.C."/>
            <person name="Harkess A."/>
            <person name="Leebens-Mack J."/>
            <person name="Louveau T."/>
            <person name="Stephenson M.J."/>
            <person name="Osbourn A."/>
        </authorList>
    </citation>
    <scope>NUCLEOTIDE SEQUENCE</scope>
    <source>
        <strain evidence="2">S10</strain>
    </source>
</reference>
<keyword evidence="3" id="KW-1185">Reference proteome</keyword>
<protein>
    <submittedName>
        <fullName evidence="2">Uncharacterized protein</fullName>
    </submittedName>
</protein>
<evidence type="ECO:0000313" key="3">
    <source>
        <dbReference type="Proteomes" id="UP001163823"/>
    </source>
</evidence>
<evidence type="ECO:0000313" key="2">
    <source>
        <dbReference type="EMBL" id="KAJ7942796.1"/>
    </source>
</evidence>
<sequence>MKEVKARIQPKAETNAENVRKTQNRGKEEVKFPQKDDVAINEVAEANSVEVDSLVAKGKVDLAEVDNLAEAVGIDSIKGDDHEITIIVNPCEYGDLEEGVKEP</sequence>
<dbReference type="AlphaFoldDB" id="A0AAD7KPE6"/>
<feature type="region of interest" description="Disordered" evidence="1">
    <location>
        <begin position="1"/>
        <end position="29"/>
    </location>
</feature>
<dbReference type="Proteomes" id="UP001163823">
    <property type="component" value="Chromosome 14"/>
</dbReference>
<evidence type="ECO:0000256" key="1">
    <source>
        <dbReference type="SAM" id="MobiDB-lite"/>
    </source>
</evidence>